<evidence type="ECO:0000256" key="1">
    <source>
        <dbReference type="SAM" id="MobiDB-lite"/>
    </source>
</evidence>
<organism evidence="2 5">
    <name type="scientific">Leptospira langatensis</name>
    <dbReference type="NCBI Taxonomy" id="2484983"/>
    <lineage>
        <taxon>Bacteria</taxon>
        <taxon>Pseudomonadati</taxon>
        <taxon>Spirochaetota</taxon>
        <taxon>Spirochaetia</taxon>
        <taxon>Leptospirales</taxon>
        <taxon>Leptospiraceae</taxon>
        <taxon>Leptospira</taxon>
    </lineage>
</organism>
<reference evidence="3" key="1">
    <citation type="submission" date="2018-10" db="EMBL/GenBank/DDBJ databases">
        <authorList>
            <person name="Vincent A.T."/>
            <person name="Schiettekatte O."/>
            <person name="Bourhy P."/>
            <person name="Veyrier F.J."/>
            <person name="Picardeau M."/>
        </authorList>
    </citation>
    <scope>NUCLEOTIDE SEQUENCE</scope>
    <source>
        <strain evidence="3">201702690</strain>
    </source>
</reference>
<evidence type="ECO:0000313" key="3">
    <source>
        <dbReference type="EMBL" id="TGL42390.1"/>
    </source>
</evidence>
<dbReference type="OrthoDB" id="326829at2"/>
<dbReference type="EMBL" id="RQER01000006">
    <property type="protein sequence ID" value="TGK01158.1"/>
    <property type="molecule type" value="Genomic_DNA"/>
</dbReference>
<evidence type="ECO:0000313" key="4">
    <source>
        <dbReference type="Proteomes" id="UP000297273"/>
    </source>
</evidence>
<evidence type="ECO:0000313" key="2">
    <source>
        <dbReference type="EMBL" id="TGK01158.1"/>
    </source>
</evidence>
<keyword evidence="4" id="KW-1185">Reference proteome</keyword>
<sequence length="189" mass="21315">MEGGDSLEATETQSPYFTRETSSSLLKEAPILSLKGITLTPICVCPKCGAESRTPWAKSRGRLRDWAAFLEEIRFVVCTNESCMTHFNPGYLLEFPTGTITLNKSNLFKAMVSWFEEFSGSPISLLEEGDTEFLRWDPFFRAVPNWADHIPIILFTNILRYTPPGDLEGILLGRKGIPVFGGFPIRWMI</sequence>
<protein>
    <submittedName>
        <fullName evidence="2">Uncharacterized protein</fullName>
    </submittedName>
</protein>
<evidence type="ECO:0000313" key="5">
    <source>
        <dbReference type="Proteomes" id="UP000297946"/>
    </source>
</evidence>
<reference evidence="2 5" key="2">
    <citation type="journal article" date="2019" name="PLoS Negl. Trop. Dis.">
        <title>Revisiting the worldwide diversity of Leptospira species in the environment.</title>
        <authorList>
            <person name="Vincent A.T."/>
            <person name="Schiettekatte O."/>
            <person name="Bourhy P."/>
            <person name="Veyrier F.J."/>
            <person name="Picardeau M."/>
        </authorList>
    </citation>
    <scope>NUCLEOTIDE SEQUENCE [LARGE SCALE GENOMIC DNA]</scope>
    <source>
        <strain evidence="3">201702690</strain>
        <strain evidence="2 5">SSW18</strain>
    </source>
</reference>
<comment type="caution">
    <text evidence="2">The sequence shown here is derived from an EMBL/GenBank/DDBJ whole genome shotgun (WGS) entry which is preliminary data.</text>
</comment>
<dbReference type="Proteomes" id="UP000297273">
    <property type="component" value="Unassembled WGS sequence"/>
</dbReference>
<feature type="region of interest" description="Disordered" evidence="1">
    <location>
        <begin position="1"/>
        <end position="21"/>
    </location>
</feature>
<proteinExistence type="predicted"/>
<name>A0A5F1ZVA8_9LEPT</name>
<dbReference type="AlphaFoldDB" id="A0A5F1ZVA8"/>
<feature type="compositionally biased region" description="Polar residues" evidence="1">
    <location>
        <begin position="9"/>
        <end position="21"/>
    </location>
</feature>
<dbReference type="Proteomes" id="UP000297946">
    <property type="component" value="Unassembled WGS sequence"/>
</dbReference>
<accession>A0A5F1ZVA8</accession>
<gene>
    <name evidence="2" type="ORF">EHO57_09420</name>
    <name evidence="3" type="ORF">EHQ53_09455</name>
</gene>
<dbReference type="EMBL" id="RQGC01000004">
    <property type="protein sequence ID" value="TGL42390.1"/>
    <property type="molecule type" value="Genomic_DNA"/>
</dbReference>